<organism evidence="1 2">
    <name type="scientific">Algoriphagus confluentis</name>
    <dbReference type="NCBI Taxonomy" id="1697556"/>
    <lineage>
        <taxon>Bacteria</taxon>
        <taxon>Pseudomonadati</taxon>
        <taxon>Bacteroidota</taxon>
        <taxon>Cytophagia</taxon>
        <taxon>Cytophagales</taxon>
        <taxon>Cyclobacteriaceae</taxon>
        <taxon>Algoriphagus</taxon>
    </lineage>
</organism>
<comment type="caution">
    <text evidence="1">The sequence shown here is derived from an EMBL/GenBank/DDBJ whole genome shotgun (WGS) entry which is preliminary data.</text>
</comment>
<evidence type="ECO:0000313" key="1">
    <source>
        <dbReference type="EMBL" id="GMQ31589.1"/>
    </source>
</evidence>
<gene>
    <name evidence="1" type="ORF">Aconfl_42340</name>
</gene>
<accession>A0ABQ6PUD9</accession>
<proteinExistence type="predicted"/>
<dbReference type="Proteomes" id="UP001338309">
    <property type="component" value="Unassembled WGS sequence"/>
</dbReference>
<sequence length="237" mass="26507">MKMKTSNKILFSFLLFAWVSIMATLLVSFRYSELRGLSMIEKMETKTWEIAGEFSVVSISDSWVTFLDGSAKGQIKYLKVLTSHNRDVDFGDPDPFSQEVRNDTLFIKGMRQKPNGNFSIQVAGIKSIIMDQVTEVRLRKMALDSLKVISTAGELVMEKDHGVKHLDFEGKNESSLLIEGIESLNLLLDQSKADLQLYLGGISGQVINRSEVTLPSQSGAMNLSKDKTSKILVEDEM</sequence>
<protein>
    <recommendedName>
        <fullName evidence="3">Auto-transporter adhesin head GIN domain-containing protein</fullName>
    </recommendedName>
</protein>
<reference evidence="1 2" key="1">
    <citation type="submission" date="2023-08" db="EMBL/GenBank/DDBJ databases">
        <title>Draft genome sequence of Algoriphagus confluentis.</title>
        <authorList>
            <person name="Takatani N."/>
            <person name="Hosokawa M."/>
            <person name="Sawabe T."/>
        </authorList>
    </citation>
    <scope>NUCLEOTIDE SEQUENCE [LARGE SCALE GENOMIC DNA]</scope>
    <source>
        <strain evidence="1 2">NBRC 111222</strain>
    </source>
</reference>
<name>A0ABQ6PUD9_9BACT</name>
<evidence type="ECO:0008006" key="3">
    <source>
        <dbReference type="Google" id="ProtNLM"/>
    </source>
</evidence>
<evidence type="ECO:0000313" key="2">
    <source>
        <dbReference type="Proteomes" id="UP001338309"/>
    </source>
</evidence>
<dbReference type="EMBL" id="BTPD01000021">
    <property type="protein sequence ID" value="GMQ31589.1"/>
    <property type="molecule type" value="Genomic_DNA"/>
</dbReference>
<keyword evidence="2" id="KW-1185">Reference proteome</keyword>